<dbReference type="CDD" id="cd12421">
    <property type="entry name" value="RRM1_PTBP1_hnRNPL_like"/>
    <property type="match status" value="1"/>
</dbReference>
<dbReference type="InterPro" id="IPR000504">
    <property type="entry name" value="RRM_dom"/>
</dbReference>
<dbReference type="EMBL" id="JBAMZM010000005">
    <property type="protein sequence ID" value="KAL0512919.1"/>
    <property type="molecule type" value="Genomic_DNA"/>
</dbReference>
<dbReference type="Pfam" id="PF00076">
    <property type="entry name" value="RRM_1"/>
    <property type="match status" value="2"/>
</dbReference>
<comment type="caution">
    <text evidence="5">The sequence shown here is derived from an EMBL/GenBank/DDBJ whole genome shotgun (WGS) entry which is preliminary data.</text>
</comment>
<organism evidence="5 7">
    <name type="scientific">Leishmania shawi</name>
    <dbReference type="NCBI Taxonomy" id="5680"/>
    <lineage>
        <taxon>Eukaryota</taxon>
        <taxon>Discoba</taxon>
        <taxon>Euglenozoa</taxon>
        <taxon>Kinetoplastea</taxon>
        <taxon>Metakinetoplastina</taxon>
        <taxon>Trypanosomatida</taxon>
        <taxon>Trypanosomatidae</taxon>
        <taxon>Leishmaniinae</taxon>
        <taxon>Leishmania</taxon>
        <taxon>Leishmania guyanensis species complex</taxon>
    </lineage>
</organism>
<dbReference type="PROSITE" id="PS50102">
    <property type="entry name" value="RRM"/>
    <property type="match status" value="2"/>
</dbReference>
<feature type="region of interest" description="Disordered" evidence="2">
    <location>
        <begin position="36"/>
        <end position="86"/>
    </location>
</feature>
<evidence type="ECO:0000313" key="7">
    <source>
        <dbReference type="Proteomes" id="UP001500493"/>
    </source>
</evidence>
<dbReference type="FunFam" id="3.30.70.330:FF:000582">
    <property type="entry name" value="RNA-binding protein, putative"/>
    <property type="match status" value="1"/>
</dbReference>
<gene>
    <name evidence="4" type="ORF">Q4I29_000939</name>
    <name evidence="5" type="ORF">Q4I32_000990</name>
</gene>
<reference evidence="5 6" key="1">
    <citation type="submission" date="2024-02" db="EMBL/GenBank/DDBJ databases">
        <title>FIRST GENOME SEQUENCES OF Leishmania (Viannia) shawi, Leishmania (Viannia) lindenbergi AND Leishmania (Viannia) utingensis.</title>
        <authorList>
            <person name="Resadore F."/>
            <person name="Custodio M.G.F."/>
            <person name="Boite M.C."/>
            <person name="Cupolillo E."/>
            <person name="Ferreira G.E.M."/>
        </authorList>
    </citation>
    <scope>NUCLEOTIDE SEQUENCE</scope>
    <source>
        <strain evidence="4 6">MCEB/BR/1984/M8408</strain>
        <strain evidence="5">MHOM/BR/2013/18 LTA MLF</strain>
    </source>
</reference>
<dbReference type="Gene3D" id="3.30.70.330">
    <property type="match status" value="2"/>
</dbReference>
<dbReference type="CDD" id="cd12422">
    <property type="entry name" value="RRM2_PTBP1_hnRNPL_like"/>
    <property type="match status" value="1"/>
</dbReference>
<name>A0AAW3C9B5_9TRYP</name>
<dbReference type="SUPFAM" id="SSF54928">
    <property type="entry name" value="RNA-binding domain, RBD"/>
    <property type="match status" value="2"/>
</dbReference>
<dbReference type="InterPro" id="IPR035979">
    <property type="entry name" value="RBD_domain_sf"/>
</dbReference>
<dbReference type="SMART" id="SM00360">
    <property type="entry name" value="RRM"/>
    <property type="match status" value="2"/>
</dbReference>
<evidence type="ECO:0000256" key="2">
    <source>
        <dbReference type="SAM" id="MobiDB-lite"/>
    </source>
</evidence>
<dbReference type="InterPro" id="IPR012677">
    <property type="entry name" value="Nucleotide-bd_a/b_plait_sf"/>
</dbReference>
<feature type="domain" description="RRM" evidence="3">
    <location>
        <begin position="175"/>
        <end position="265"/>
    </location>
</feature>
<feature type="compositionally biased region" description="Low complexity" evidence="2">
    <location>
        <begin position="46"/>
        <end position="77"/>
    </location>
</feature>
<sequence length="317" mass="35425">MYGQQFVPGQMYGQPNMIPYQPGVLSPSMSTGVSVMPNYAPPYQNGMPPASMQQQQQQQQQQGQGQAQGQTMPQTQPRPRNNEIGNTSSVIHMRNVTPEVTQLSIQNLAQNFGDIKHIVMLRQMNQALIEMKSPKSAEQLVDFFKEPGYAEIDGRRVYIRFSTHQNLTATQHATRTLLVSMFNTQYDVSTAAHITPEIVYQIFASYGTVERIVVLPKNESSQWNHNRVQALVQFDARESAEHVKNILQGQPVTLGETITFTLDIQFSRMDEIKTTNPTTSLVVDDEGAHRPAGAMDPMAMNAAAMTTTSMYPPMGWS</sequence>
<keyword evidence="1" id="KW-0694">RNA-binding</keyword>
<dbReference type="Proteomes" id="UP001443563">
    <property type="component" value="Unassembled WGS sequence"/>
</dbReference>
<proteinExistence type="predicted"/>
<evidence type="ECO:0000259" key="3">
    <source>
        <dbReference type="PROSITE" id="PS50102"/>
    </source>
</evidence>
<keyword evidence="6" id="KW-1185">Reference proteome</keyword>
<dbReference type="GO" id="GO:0003723">
    <property type="term" value="F:RNA binding"/>
    <property type="evidence" value="ECO:0007669"/>
    <property type="project" value="UniProtKB-UniRule"/>
</dbReference>
<feature type="domain" description="RRM" evidence="3">
    <location>
        <begin position="89"/>
        <end position="164"/>
    </location>
</feature>
<evidence type="ECO:0000313" key="5">
    <source>
        <dbReference type="EMBL" id="KAL0530882.1"/>
    </source>
</evidence>
<dbReference type="EMBL" id="JBAMZJ010000005">
    <property type="protein sequence ID" value="KAL0530882.1"/>
    <property type="molecule type" value="Genomic_DNA"/>
</dbReference>
<protein>
    <submittedName>
        <fullName evidence="5">RNA recognition motif (RRM, RBD, or RNP domain)</fullName>
    </submittedName>
</protein>
<evidence type="ECO:0000313" key="4">
    <source>
        <dbReference type="EMBL" id="KAL0512919.1"/>
    </source>
</evidence>
<accession>A0AAW3C9B5</accession>
<dbReference type="AlphaFoldDB" id="A0AAW3C9B5"/>
<dbReference type="PANTHER" id="PTHR15592">
    <property type="entry name" value="MATRIN 3/NUCLEAR PROTEIN 220-RELATED"/>
    <property type="match status" value="1"/>
</dbReference>
<evidence type="ECO:0000256" key="1">
    <source>
        <dbReference type="PROSITE-ProRule" id="PRU00176"/>
    </source>
</evidence>
<dbReference type="FunFam" id="3.30.70.330:FF:000724">
    <property type="entry name" value="Putative RNA-binding protein"/>
    <property type="match status" value="1"/>
</dbReference>
<evidence type="ECO:0000313" key="6">
    <source>
        <dbReference type="Proteomes" id="UP001443563"/>
    </source>
</evidence>
<dbReference type="Proteomes" id="UP001500493">
    <property type="component" value="Unassembled WGS sequence"/>
</dbReference>